<evidence type="ECO:0000256" key="6">
    <source>
        <dbReference type="ARBA" id="ARBA00023136"/>
    </source>
</evidence>
<comment type="subcellular location">
    <subcellularLocation>
        <location evidence="1 7">Cell membrane</location>
        <topology evidence="1 7">Multi-pass membrane protein</topology>
    </subcellularLocation>
</comment>
<dbReference type="InterPro" id="IPR017039">
    <property type="entry name" value="Virul_fac_BrkB"/>
</dbReference>
<evidence type="ECO:0000256" key="7">
    <source>
        <dbReference type="HAMAP-Rule" id="MF_00672"/>
    </source>
</evidence>
<accession>A0A944D8P9</accession>
<feature type="transmembrane region" description="Helical" evidence="7">
    <location>
        <begin position="167"/>
        <end position="190"/>
    </location>
</feature>
<dbReference type="Proteomes" id="UP000694660">
    <property type="component" value="Unassembled WGS sequence"/>
</dbReference>
<feature type="transmembrane region" description="Helical" evidence="7">
    <location>
        <begin position="93"/>
        <end position="120"/>
    </location>
</feature>
<feature type="transmembrane region" description="Helical" evidence="7">
    <location>
        <begin position="245"/>
        <end position="268"/>
    </location>
</feature>
<dbReference type="InterPro" id="IPR023679">
    <property type="entry name" value="UPF0761_bac"/>
</dbReference>
<sequence>MFIHLRDFARLLAQRFVDTRCPQVAGSLTFTTLLALVPLLTVTIAVFSNFPGFAHFGEILREFLLQNLLPEKAGQIVATYALQFSQKAANLTLIGTALLIVTALMLMLTIDGVLNTIWGVRKARPLLARISIYWVVLTLGPIFLGASLAATSYLISTSLGFVNDPPWLRIIVFRTLPVLLLGLLFGFLYFSIPNTRVNAWHALIGGFAAAIAFVLMQRALGLYLARFPSYTLIYGTFATLPIFLLWMYASWVVILLGAILAATFPAYASSVRTLPDFPGATAYSALLMLDRLADAQRRGQTVDADTLFRAARQPSAVGENLLELMQEFGWITRSNEDAWLLVRRAEDITLSDVVRRFALCPCDARPLADSELARRIDARIAHLLATGDVPITALLDDEASAHSG</sequence>
<dbReference type="GO" id="GO:0005886">
    <property type="term" value="C:plasma membrane"/>
    <property type="evidence" value="ECO:0007669"/>
    <property type="project" value="UniProtKB-SubCell"/>
</dbReference>
<reference evidence="9" key="1">
    <citation type="journal article" date="2022" name="ISME J.">
        <title>Genetic and phylogenetic analysis of dissimilatory iodate-reducing bacteria identifies potential niches across the world's oceans.</title>
        <authorList>
            <person name="Reyes-Umana V."/>
            <person name="Henning Z."/>
            <person name="Lee K."/>
            <person name="Barnum T.P."/>
            <person name="Coates J.D."/>
        </authorList>
    </citation>
    <scope>NUCLEOTIDE SEQUENCE [LARGE SCALE GENOMIC DNA]</scope>
    <source>
        <strain evidence="9">IR12</strain>
    </source>
</reference>
<evidence type="ECO:0000256" key="1">
    <source>
        <dbReference type="ARBA" id="ARBA00004651"/>
    </source>
</evidence>
<dbReference type="NCBIfam" id="TIGR00765">
    <property type="entry name" value="yihY_not_rbn"/>
    <property type="match status" value="1"/>
</dbReference>
<dbReference type="PANTHER" id="PTHR30213:SF0">
    <property type="entry name" value="UPF0761 MEMBRANE PROTEIN YIHY"/>
    <property type="match status" value="1"/>
</dbReference>
<dbReference type="PANTHER" id="PTHR30213">
    <property type="entry name" value="INNER MEMBRANE PROTEIN YHJD"/>
    <property type="match status" value="1"/>
</dbReference>
<dbReference type="HAMAP" id="MF_00672">
    <property type="entry name" value="UPF0761"/>
    <property type="match status" value="1"/>
</dbReference>
<protein>
    <recommendedName>
        <fullName evidence="7">UPF0761 membrane protein I8J34_04415</fullName>
    </recommendedName>
</protein>
<feature type="transmembrane region" description="Helical" evidence="7">
    <location>
        <begin position="132"/>
        <end position="155"/>
    </location>
</feature>
<proteinExistence type="inferred from homology"/>
<keyword evidence="9" id="KW-1185">Reference proteome</keyword>
<evidence type="ECO:0000256" key="2">
    <source>
        <dbReference type="ARBA" id="ARBA00022475"/>
    </source>
</evidence>
<comment type="similarity">
    <text evidence="7">Belongs to the UPF0761 family.</text>
</comment>
<keyword evidence="5 7" id="KW-1133">Transmembrane helix</keyword>
<feature type="transmembrane region" description="Helical" evidence="7">
    <location>
        <begin position="202"/>
        <end position="225"/>
    </location>
</feature>
<dbReference type="EMBL" id="JAEKFT010000004">
    <property type="protein sequence ID" value="MBT0960411.1"/>
    <property type="molecule type" value="Genomic_DNA"/>
</dbReference>
<evidence type="ECO:0000256" key="4">
    <source>
        <dbReference type="ARBA" id="ARBA00022692"/>
    </source>
</evidence>
<evidence type="ECO:0000313" key="8">
    <source>
        <dbReference type="EMBL" id="MBT0960411.1"/>
    </source>
</evidence>
<feature type="transmembrane region" description="Helical" evidence="7">
    <location>
        <begin position="24"/>
        <end position="47"/>
    </location>
</feature>
<keyword evidence="3" id="KW-0997">Cell inner membrane</keyword>
<name>A0A944D8P9_DENI1</name>
<keyword evidence="6 7" id="KW-0472">Membrane</keyword>
<evidence type="ECO:0000313" key="9">
    <source>
        <dbReference type="Proteomes" id="UP000694660"/>
    </source>
</evidence>
<dbReference type="Pfam" id="PF03631">
    <property type="entry name" value="Virul_fac_BrkB"/>
    <property type="match status" value="1"/>
</dbReference>
<gene>
    <name evidence="8" type="ORF">I8J34_04415</name>
</gene>
<evidence type="ECO:0000256" key="3">
    <source>
        <dbReference type="ARBA" id="ARBA00022519"/>
    </source>
</evidence>
<evidence type="ECO:0000256" key="5">
    <source>
        <dbReference type="ARBA" id="ARBA00022989"/>
    </source>
</evidence>
<keyword evidence="4 7" id="KW-0812">Transmembrane</keyword>
<comment type="caution">
    <text evidence="8">The sequence shown here is derived from an EMBL/GenBank/DDBJ whole genome shotgun (WGS) entry which is preliminary data.</text>
</comment>
<organism evidence="8 9">
    <name type="scientific">Denitromonas iodatirespirans</name>
    <dbReference type="NCBI Taxonomy" id="2795389"/>
    <lineage>
        <taxon>Bacteria</taxon>
        <taxon>Pseudomonadati</taxon>
        <taxon>Pseudomonadota</taxon>
        <taxon>Betaproteobacteria</taxon>
        <taxon>Rhodocyclales</taxon>
        <taxon>Zoogloeaceae</taxon>
        <taxon>Denitromonas</taxon>
    </lineage>
</organism>
<keyword evidence="2 7" id="KW-1003">Cell membrane</keyword>
<dbReference type="AlphaFoldDB" id="A0A944D8P9"/>